<dbReference type="Gene3D" id="3.40.50.2000">
    <property type="entry name" value="Glycogen Phosphorylase B"/>
    <property type="match status" value="1"/>
</dbReference>
<dbReference type="GO" id="GO:0016757">
    <property type="term" value="F:glycosyltransferase activity"/>
    <property type="evidence" value="ECO:0007669"/>
    <property type="project" value="InterPro"/>
</dbReference>
<reference evidence="2 3" key="1">
    <citation type="submission" date="2014-10" db="EMBL/GenBank/DDBJ databases">
        <title>Genome sequence of Novosphingobium malaysiense MUSC 273(T).</title>
        <authorList>
            <person name="Lee L.-H."/>
        </authorList>
    </citation>
    <scope>NUCLEOTIDE SEQUENCE [LARGE SCALE GENOMIC DNA]</scope>
    <source>
        <strain evidence="2 3">MUSC 273</strain>
    </source>
</reference>
<evidence type="ECO:0000313" key="2">
    <source>
        <dbReference type="EMBL" id="KHK89413.1"/>
    </source>
</evidence>
<dbReference type="InterPro" id="IPR001296">
    <property type="entry name" value="Glyco_trans_1"/>
</dbReference>
<dbReference type="Pfam" id="PF00534">
    <property type="entry name" value="Glycos_transf_1"/>
    <property type="match status" value="1"/>
</dbReference>
<dbReference type="SUPFAM" id="SSF53756">
    <property type="entry name" value="UDP-Glycosyltransferase/glycogen phosphorylase"/>
    <property type="match status" value="1"/>
</dbReference>
<evidence type="ECO:0000313" key="3">
    <source>
        <dbReference type="Proteomes" id="UP000031057"/>
    </source>
</evidence>
<dbReference type="AlphaFoldDB" id="A0A0B1ZJD3"/>
<gene>
    <name evidence="2" type="ORF">LK12_19990</name>
</gene>
<dbReference type="OrthoDB" id="9790710at2"/>
<protein>
    <recommendedName>
        <fullName evidence="1">Glycosyl transferase family 1 domain-containing protein</fullName>
    </recommendedName>
</protein>
<comment type="caution">
    <text evidence="2">The sequence shown here is derived from an EMBL/GenBank/DDBJ whole genome shotgun (WGS) entry which is preliminary data.</text>
</comment>
<dbReference type="STRING" id="1348853.LK12_19990"/>
<dbReference type="EMBL" id="JTDI01000007">
    <property type="protein sequence ID" value="KHK89413.1"/>
    <property type="molecule type" value="Genomic_DNA"/>
</dbReference>
<evidence type="ECO:0000259" key="1">
    <source>
        <dbReference type="Pfam" id="PF00534"/>
    </source>
</evidence>
<dbReference type="Proteomes" id="UP000031057">
    <property type="component" value="Unassembled WGS sequence"/>
</dbReference>
<organism evidence="2 3">
    <name type="scientific">Novosphingobium malaysiense</name>
    <dbReference type="NCBI Taxonomy" id="1348853"/>
    <lineage>
        <taxon>Bacteria</taxon>
        <taxon>Pseudomonadati</taxon>
        <taxon>Pseudomonadota</taxon>
        <taxon>Alphaproteobacteria</taxon>
        <taxon>Sphingomonadales</taxon>
        <taxon>Sphingomonadaceae</taxon>
        <taxon>Novosphingobium</taxon>
    </lineage>
</organism>
<name>A0A0B1ZJD3_9SPHN</name>
<dbReference type="PANTHER" id="PTHR12526">
    <property type="entry name" value="GLYCOSYLTRANSFERASE"/>
    <property type="match status" value="1"/>
</dbReference>
<proteinExistence type="predicted"/>
<keyword evidence="3" id="KW-1185">Reference proteome</keyword>
<dbReference type="RefSeq" id="WP_039288205.1">
    <property type="nucleotide sequence ID" value="NZ_JTDI01000007.1"/>
</dbReference>
<sequence length="419" mass="45187">MKILHIAAHLGGGVGKAHAALCAADGADVQRHYLLLEEPRDRRYATAIEQAGGTIIVAPDPAIARDLVAQTDMLQIEWWNHPRLYECLCRWDLPAARTVIWAHISGLHAPCIPAGLLTAPHRFLFTSACSMEAAAVQALPPKDRTGLGVINSGFGFTTPAPTSPERAGNVAYLGTVDFSKLSPDFFAVVDRAEPDTPVSIWGEVDAGNPVLRRASAMRKPAAVRFAGHTDDPEEVLRQTGIFLYLLQPEHFGTAENALIEAMSLGCAPLVFDNPAERAIVEHGRTGFIEADAPAAAERLKWMLRNPDAVGKIGQAAARSMAKARTATKSAGEFAAIYRDVLSLEKRKTDYNAILGSTPAEWFLSTLEDPGSPKKDAKGPARKGTLAHFAQCFPDDPSFDTLTNKAAGAETLWSAMRQQH</sequence>
<accession>A0A0B1ZJD3</accession>
<feature type="domain" description="Glycosyl transferase family 1" evidence="1">
    <location>
        <begin position="189"/>
        <end position="317"/>
    </location>
</feature>